<organism evidence="9 10">
    <name type="scientific">Heterorhabditis bacteriophora</name>
    <name type="common">Entomopathogenic nematode worm</name>
    <dbReference type="NCBI Taxonomy" id="37862"/>
    <lineage>
        <taxon>Eukaryota</taxon>
        <taxon>Metazoa</taxon>
        <taxon>Ecdysozoa</taxon>
        <taxon>Nematoda</taxon>
        <taxon>Chromadorea</taxon>
        <taxon>Rhabditida</taxon>
        <taxon>Rhabditina</taxon>
        <taxon>Rhabditomorpha</taxon>
        <taxon>Strongyloidea</taxon>
        <taxon>Heterorhabditidae</taxon>
        <taxon>Heterorhabditis</taxon>
    </lineage>
</organism>
<dbReference type="InterPro" id="IPR008271">
    <property type="entry name" value="Ser/Thr_kinase_AS"/>
</dbReference>
<dbReference type="FunFam" id="3.10.110.10:FF:000050">
    <property type="entry name" value="eIF-2-alpha kinase GCN2"/>
    <property type="match status" value="1"/>
</dbReference>
<protein>
    <submittedName>
        <fullName evidence="10">Non-specific serine/threonine protein kinase</fullName>
    </submittedName>
</protein>
<keyword evidence="3" id="KW-0418">Kinase</keyword>
<proteinExistence type="inferred from homology"/>
<dbReference type="SUPFAM" id="SSF56112">
    <property type="entry name" value="Protein kinase-like (PK-like)"/>
    <property type="match status" value="1"/>
</dbReference>
<evidence type="ECO:0000259" key="8">
    <source>
        <dbReference type="PROSITE" id="PS50908"/>
    </source>
</evidence>
<dbReference type="PROSITE" id="PS00108">
    <property type="entry name" value="PROTEIN_KINASE_ST"/>
    <property type="match status" value="1"/>
</dbReference>
<sequence>MSTRCMSEDTAIQTQDDEKLALQSIFGEDAVWMPLDVTIHLEPIKTASQLETREVFVFIDLRVKCSRTYPHSTPVISFVNSKGIPQDDLKILLTRLSKRSTELLGNPMILELCEEIRQFLYEKNEPPKGSFHDTMLKKKAIVESEMKRQRANSEKQELEMIAEEKKRLIQQAEWKRDAENEEKADGDPRIIGGKYVVMLNNIPSKRKQFHPYCKEWTGYFNGSSETSFLNEYHEQLVDFIKACRTVKNIEELIDHPYLIQDLAVSGGSSSYILHSAPTFMGSRLTNEFFIMEWLGKGGFGDVKKTSHLSAVNDGESILPTRIRNIEAMLDNCNSGVGTTEWSTSYKVNDNQSSLANSDDDEDYLPVRTLFSPTDNVDDNEFGIYFETSSSKDEMCENDNQLLSESKADQCSVADLCQVKESEDTSYIKNNLLSSSVSTSRLLYIQMEYCERSTLRARIDSKNLIGLQYIHQQGMIHRDIKPMNILLDGLDRVKIGDFGLATRDLILMKNVGNTNNQEISQTRDIGTELYMAPELFIIDDNKPYTAKIDVYSTGIVLFEMFYNPLPPGMERISTIRNLKKDCEFPRDFGCNFTDIQACLYGFKSVFIQRGKMARKLVEWMLRSNAEERPSVDELLSSDHLPLPDTGDEDFQNIFLKTIRKRSGRLYNWIMESICKEEPSKALTYCFDQEICRDKFASSRDRDIEALRQDLSSILRLHSFEPVQTHLLVPSISARQTAGGIRTKPAQMFDIAGFPLSLPVR</sequence>
<dbReference type="GO" id="GO:0005634">
    <property type="term" value="C:nucleus"/>
    <property type="evidence" value="ECO:0007669"/>
    <property type="project" value="TreeGrafter"/>
</dbReference>
<dbReference type="SUPFAM" id="SSF54495">
    <property type="entry name" value="UBC-like"/>
    <property type="match status" value="1"/>
</dbReference>
<dbReference type="WBParaSite" id="Hba_17686">
    <property type="protein sequence ID" value="Hba_17686"/>
    <property type="gene ID" value="Hba_17686"/>
</dbReference>
<dbReference type="Gene3D" id="1.10.510.10">
    <property type="entry name" value="Transferase(Phosphotransferase) domain 1"/>
    <property type="match status" value="1"/>
</dbReference>
<dbReference type="Pfam" id="PF00069">
    <property type="entry name" value="Pkinase"/>
    <property type="match status" value="1"/>
</dbReference>
<dbReference type="PANTHER" id="PTHR11042:SF136">
    <property type="entry name" value="EIF-2-ALPHA KINASE GCN2"/>
    <property type="match status" value="1"/>
</dbReference>
<keyword evidence="6" id="KW-0175">Coiled coil</keyword>
<dbReference type="CDD" id="cd23823">
    <property type="entry name" value="RWD_GCN2"/>
    <property type="match status" value="1"/>
</dbReference>
<keyword evidence="2" id="KW-0547">Nucleotide-binding</keyword>
<evidence type="ECO:0000256" key="6">
    <source>
        <dbReference type="SAM" id="Coils"/>
    </source>
</evidence>
<dbReference type="InterPro" id="IPR000719">
    <property type="entry name" value="Prot_kinase_dom"/>
</dbReference>
<dbReference type="PANTHER" id="PTHR11042">
    <property type="entry name" value="EUKARYOTIC TRANSLATION INITIATION FACTOR 2-ALPHA KINASE EIF2-ALPHA KINASE -RELATED"/>
    <property type="match status" value="1"/>
</dbReference>
<feature type="domain" description="RWD" evidence="8">
    <location>
        <begin position="17"/>
        <end position="123"/>
    </location>
</feature>
<dbReference type="GO" id="GO:0005524">
    <property type="term" value="F:ATP binding"/>
    <property type="evidence" value="ECO:0007669"/>
    <property type="project" value="UniProtKB-KW"/>
</dbReference>
<accession>A0A1I7XJ05</accession>
<dbReference type="InterPro" id="IPR050339">
    <property type="entry name" value="CC_SR_Kinase"/>
</dbReference>
<keyword evidence="1" id="KW-0808">Transferase</keyword>
<dbReference type="GO" id="GO:0005829">
    <property type="term" value="C:cytosol"/>
    <property type="evidence" value="ECO:0007669"/>
    <property type="project" value="TreeGrafter"/>
</dbReference>
<dbReference type="InterPro" id="IPR011009">
    <property type="entry name" value="Kinase-like_dom_sf"/>
</dbReference>
<evidence type="ECO:0000256" key="2">
    <source>
        <dbReference type="ARBA" id="ARBA00022741"/>
    </source>
</evidence>
<feature type="domain" description="Protein kinase" evidence="7">
    <location>
        <begin position="288"/>
        <end position="641"/>
    </location>
</feature>
<dbReference type="Gene3D" id="3.10.110.10">
    <property type="entry name" value="Ubiquitin Conjugating Enzyme"/>
    <property type="match status" value="1"/>
</dbReference>
<dbReference type="Pfam" id="PF05773">
    <property type="entry name" value="RWD"/>
    <property type="match status" value="1"/>
</dbReference>
<dbReference type="GO" id="GO:1990625">
    <property type="term" value="P:negative regulation of cytoplasmic translational initiation in response to stress"/>
    <property type="evidence" value="ECO:0007669"/>
    <property type="project" value="TreeGrafter"/>
</dbReference>
<evidence type="ECO:0000256" key="4">
    <source>
        <dbReference type="ARBA" id="ARBA00022840"/>
    </source>
</evidence>
<dbReference type="SMART" id="SM00220">
    <property type="entry name" value="S_TKc"/>
    <property type="match status" value="1"/>
</dbReference>
<dbReference type="GO" id="GO:0004694">
    <property type="term" value="F:eukaryotic translation initiation factor 2alpha kinase activity"/>
    <property type="evidence" value="ECO:0007669"/>
    <property type="project" value="TreeGrafter"/>
</dbReference>
<evidence type="ECO:0000256" key="3">
    <source>
        <dbReference type="ARBA" id="ARBA00022777"/>
    </source>
</evidence>
<keyword evidence="4" id="KW-0067">ATP-binding</keyword>
<reference evidence="10" key="1">
    <citation type="submission" date="2016-11" db="UniProtKB">
        <authorList>
            <consortium name="WormBaseParasite"/>
        </authorList>
    </citation>
    <scope>IDENTIFICATION</scope>
</reference>
<dbReference type="AlphaFoldDB" id="A0A1I7XJ05"/>
<dbReference type="GO" id="GO:0009893">
    <property type="term" value="P:positive regulation of metabolic process"/>
    <property type="evidence" value="ECO:0007669"/>
    <property type="project" value="UniProtKB-ARBA"/>
</dbReference>
<dbReference type="InterPro" id="IPR006575">
    <property type="entry name" value="RWD_dom"/>
</dbReference>
<evidence type="ECO:0000259" key="7">
    <source>
        <dbReference type="PROSITE" id="PS50011"/>
    </source>
</evidence>
<dbReference type="PROSITE" id="PS50011">
    <property type="entry name" value="PROTEIN_KINASE_DOM"/>
    <property type="match status" value="1"/>
</dbReference>
<keyword evidence="9" id="KW-1185">Reference proteome</keyword>
<dbReference type="InterPro" id="IPR016135">
    <property type="entry name" value="UBQ-conjugating_enzyme/RWD"/>
</dbReference>
<dbReference type="Proteomes" id="UP000095283">
    <property type="component" value="Unplaced"/>
</dbReference>
<evidence type="ECO:0000256" key="1">
    <source>
        <dbReference type="ARBA" id="ARBA00022679"/>
    </source>
</evidence>
<comment type="similarity">
    <text evidence="5">Belongs to the protein kinase superfamily. Ser/Thr protein kinase family. GCN2 subfamily.</text>
</comment>
<evidence type="ECO:0000313" key="9">
    <source>
        <dbReference type="Proteomes" id="UP000095283"/>
    </source>
</evidence>
<feature type="coiled-coil region" evidence="6">
    <location>
        <begin position="139"/>
        <end position="182"/>
    </location>
</feature>
<name>A0A1I7XJ05_HETBA</name>
<evidence type="ECO:0000256" key="5">
    <source>
        <dbReference type="ARBA" id="ARBA00037982"/>
    </source>
</evidence>
<dbReference type="SMART" id="SM00591">
    <property type="entry name" value="RWD"/>
    <property type="match status" value="1"/>
</dbReference>
<evidence type="ECO:0000313" key="10">
    <source>
        <dbReference type="WBParaSite" id="Hba_17686"/>
    </source>
</evidence>
<dbReference type="PROSITE" id="PS50908">
    <property type="entry name" value="RWD"/>
    <property type="match status" value="1"/>
</dbReference>